<evidence type="ECO:0000313" key="3">
    <source>
        <dbReference type="EMBL" id="KAK1739136.1"/>
    </source>
</evidence>
<dbReference type="Gene3D" id="6.10.140.530">
    <property type="match status" value="2"/>
</dbReference>
<keyword evidence="3" id="KW-0067">ATP-binding</keyword>
<evidence type="ECO:0000256" key="1">
    <source>
        <dbReference type="SAM" id="MobiDB-lite"/>
    </source>
</evidence>
<protein>
    <submittedName>
        <fullName evidence="3">Helicase-associated domain-containing protein</fullName>
    </submittedName>
</protein>
<keyword evidence="3" id="KW-0547">Nucleotide-binding</keyword>
<dbReference type="AlphaFoldDB" id="A0AAD9D9F1"/>
<dbReference type="PANTHER" id="PTHR33418">
    <property type="entry name" value="HELICASE-ASSOCIATED"/>
    <property type="match status" value="1"/>
</dbReference>
<sequence length="386" mass="44286">MSSIQEIKALVTSSEHEVHIAKEALKATERGIEEAYERNRIAKATHDGLVVKLANLKAQFREQITEDGLKESNRWNEMYYKLLQWKENHDGDVLVGVDKDSDEDTKKLSRWVINQRSAYKYFMNGDTKHIKDHRIDALNKMGFVWCVADHVFQANVEELKQYHAENEKFDIPVKENKKLAAFVSRVRTAYANKQEGRAQHDLTDEKIEQLDAIGFKWGFKKSRKKTSSTSTAFDYDTQIALLQEFKNEYGHTKVNKLIKEWQKGEGEPSKKEYRRLPVFLTFARKEYISYVEGQPSLIDAEKVKALTDLGVEWKQPPNVPRKNTGGEASRKKKPRIEAPYHEQEFVAAELDVEAALPPLAANLHVPALPSPNIVAPKFDDGQSTMI</sequence>
<comment type="caution">
    <text evidence="3">The sequence shown here is derived from an EMBL/GenBank/DDBJ whole genome shotgun (WGS) entry which is preliminary data.</text>
</comment>
<evidence type="ECO:0000259" key="2">
    <source>
        <dbReference type="Pfam" id="PF03457"/>
    </source>
</evidence>
<organism evidence="3 4">
    <name type="scientific">Skeletonema marinoi</name>
    <dbReference type="NCBI Taxonomy" id="267567"/>
    <lineage>
        <taxon>Eukaryota</taxon>
        <taxon>Sar</taxon>
        <taxon>Stramenopiles</taxon>
        <taxon>Ochrophyta</taxon>
        <taxon>Bacillariophyta</taxon>
        <taxon>Coscinodiscophyceae</taxon>
        <taxon>Thalassiosirophycidae</taxon>
        <taxon>Thalassiosirales</taxon>
        <taxon>Skeletonemataceae</taxon>
        <taxon>Skeletonema</taxon>
        <taxon>Skeletonema marinoi-dohrnii complex</taxon>
    </lineage>
</organism>
<feature type="domain" description="Helicase-associated" evidence="2">
    <location>
        <begin position="149"/>
        <end position="215"/>
    </location>
</feature>
<gene>
    <name evidence="3" type="ORF">QTG54_010452</name>
</gene>
<evidence type="ECO:0000313" key="4">
    <source>
        <dbReference type="Proteomes" id="UP001224775"/>
    </source>
</evidence>
<keyword evidence="3" id="KW-0347">Helicase</keyword>
<keyword evidence="4" id="KW-1185">Reference proteome</keyword>
<proteinExistence type="predicted"/>
<accession>A0AAD9D9F1</accession>
<keyword evidence="3" id="KW-0378">Hydrolase</keyword>
<dbReference type="Pfam" id="PF03457">
    <property type="entry name" value="HA"/>
    <property type="match status" value="2"/>
</dbReference>
<name>A0AAD9D9F1_9STRA</name>
<dbReference type="GO" id="GO:0004386">
    <property type="term" value="F:helicase activity"/>
    <property type="evidence" value="ECO:0007669"/>
    <property type="project" value="UniProtKB-KW"/>
</dbReference>
<dbReference type="EMBL" id="JATAAI010000019">
    <property type="protein sequence ID" value="KAK1739136.1"/>
    <property type="molecule type" value="Genomic_DNA"/>
</dbReference>
<dbReference type="InterPro" id="IPR005114">
    <property type="entry name" value="Helicase_assoc"/>
</dbReference>
<dbReference type="Proteomes" id="UP001224775">
    <property type="component" value="Unassembled WGS sequence"/>
</dbReference>
<dbReference type="PANTHER" id="PTHR33418:SF1">
    <property type="entry name" value="HELICASE-ASSOCIATED DOMAIN-CONTAINING PROTEIN"/>
    <property type="match status" value="1"/>
</dbReference>
<reference evidence="3" key="1">
    <citation type="submission" date="2023-06" db="EMBL/GenBank/DDBJ databases">
        <title>Survivors Of The Sea: Transcriptome response of Skeletonema marinoi to long-term dormancy.</title>
        <authorList>
            <person name="Pinder M.I.M."/>
            <person name="Kourtchenko O."/>
            <person name="Robertson E.K."/>
            <person name="Larsson T."/>
            <person name="Maumus F."/>
            <person name="Osuna-Cruz C.M."/>
            <person name="Vancaester E."/>
            <person name="Stenow R."/>
            <person name="Vandepoele K."/>
            <person name="Ploug H."/>
            <person name="Bruchert V."/>
            <person name="Godhe A."/>
            <person name="Topel M."/>
        </authorList>
    </citation>
    <scope>NUCLEOTIDE SEQUENCE</scope>
    <source>
        <strain evidence="3">R05AC</strain>
    </source>
</reference>
<feature type="domain" description="Helicase-associated" evidence="2">
    <location>
        <begin position="72"/>
        <end position="143"/>
    </location>
</feature>
<feature type="region of interest" description="Disordered" evidence="1">
    <location>
        <begin position="314"/>
        <end position="336"/>
    </location>
</feature>